<dbReference type="EMBL" id="JAPFFI010000022">
    <property type="protein sequence ID" value="KAJ6328281.1"/>
    <property type="molecule type" value="Genomic_DNA"/>
</dbReference>
<proteinExistence type="inferred from homology"/>
<dbReference type="Gene3D" id="3.40.50.1820">
    <property type="entry name" value="alpha/beta hydrolase"/>
    <property type="match status" value="1"/>
</dbReference>
<comment type="similarity">
    <text evidence="1">Belongs to the AB hydrolase superfamily. Lipase family.</text>
</comment>
<sequence length="242" mass="27674">MRLAGVSTRLSSSTSASASKHLNVTHFSSTHSYYSQVSPPSLKQKLSVHCRDFITKSTAKLGKKWMEYQGVNNWDGLLDPLDDRLRSEILRYGLFVEAAYRSFQLRPFFTILRHLQILEKLTPRSVGNRTDRLSNDKAFACNLWAPVATLVRQGSELGVHPVQLDRLCGGLPGSRGDCQVRPPGRGDCIQRHRYLLGVGRESTRHVNLFAWKTLRLRESRWWRAHGGEWIFEPVYFSDHHVS</sequence>
<keyword evidence="2" id="KW-0378">Hydrolase</keyword>
<name>A0ABQ9A7P7_9ROSI</name>
<keyword evidence="3" id="KW-0442">Lipid degradation</keyword>
<evidence type="ECO:0000256" key="2">
    <source>
        <dbReference type="ARBA" id="ARBA00022801"/>
    </source>
</evidence>
<evidence type="ECO:0000256" key="1">
    <source>
        <dbReference type="ARBA" id="ARBA00010701"/>
    </source>
</evidence>
<dbReference type="Proteomes" id="UP001141253">
    <property type="component" value="Chromosome 14"/>
</dbReference>
<reference evidence="5" key="1">
    <citation type="submission" date="2022-10" db="EMBL/GenBank/DDBJ databases">
        <authorList>
            <person name="Hyden B.L."/>
            <person name="Feng K."/>
            <person name="Yates T."/>
            <person name="Jawdy S."/>
            <person name="Smart L.B."/>
            <person name="Muchero W."/>
        </authorList>
    </citation>
    <scope>NUCLEOTIDE SEQUENCE</scope>
    <source>
        <tissue evidence="5">Shoot tip</tissue>
    </source>
</reference>
<evidence type="ECO:0000256" key="4">
    <source>
        <dbReference type="ARBA" id="ARBA00023098"/>
    </source>
</evidence>
<dbReference type="PANTHER" id="PTHR31403">
    <property type="entry name" value="PHOSPHOLIPASE A1-IBETA2, CHLOROPLASTIC"/>
    <property type="match status" value="1"/>
</dbReference>
<reference evidence="5" key="2">
    <citation type="journal article" date="2023" name="Int. J. Mol. Sci.">
        <title>De Novo Assembly and Annotation of 11 Diverse Shrub Willow (Salix) Genomes Reveals Novel Gene Organization in Sex-Linked Regions.</title>
        <authorList>
            <person name="Hyden B."/>
            <person name="Feng K."/>
            <person name="Yates T.B."/>
            <person name="Jawdy S."/>
            <person name="Cereghino C."/>
            <person name="Smart L.B."/>
            <person name="Muchero W."/>
        </authorList>
    </citation>
    <scope>NUCLEOTIDE SEQUENCE</scope>
    <source>
        <tissue evidence="5">Shoot tip</tissue>
    </source>
</reference>
<evidence type="ECO:0000313" key="5">
    <source>
        <dbReference type="EMBL" id="KAJ6328281.1"/>
    </source>
</evidence>
<organism evidence="5 6">
    <name type="scientific">Salix suchowensis</name>
    <dbReference type="NCBI Taxonomy" id="1278906"/>
    <lineage>
        <taxon>Eukaryota</taxon>
        <taxon>Viridiplantae</taxon>
        <taxon>Streptophyta</taxon>
        <taxon>Embryophyta</taxon>
        <taxon>Tracheophyta</taxon>
        <taxon>Spermatophyta</taxon>
        <taxon>Magnoliopsida</taxon>
        <taxon>eudicotyledons</taxon>
        <taxon>Gunneridae</taxon>
        <taxon>Pentapetalae</taxon>
        <taxon>rosids</taxon>
        <taxon>fabids</taxon>
        <taxon>Malpighiales</taxon>
        <taxon>Salicaceae</taxon>
        <taxon>Saliceae</taxon>
        <taxon>Salix</taxon>
    </lineage>
</organism>
<dbReference type="InterPro" id="IPR029058">
    <property type="entry name" value="AB_hydrolase_fold"/>
</dbReference>
<dbReference type="PANTHER" id="PTHR31403:SF8">
    <property type="entry name" value="PHOSPHOLIPASE A(1) DAD1, CHLOROPLASTIC-LIKE"/>
    <property type="match status" value="1"/>
</dbReference>
<accession>A0ABQ9A7P7</accession>
<evidence type="ECO:0000313" key="6">
    <source>
        <dbReference type="Proteomes" id="UP001141253"/>
    </source>
</evidence>
<evidence type="ECO:0000256" key="3">
    <source>
        <dbReference type="ARBA" id="ARBA00022963"/>
    </source>
</evidence>
<keyword evidence="6" id="KW-1185">Reference proteome</keyword>
<gene>
    <name evidence="5" type="ORF">OIU77_010052</name>
</gene>
<keyword evidence="4" id="KW-0443">Lipid metabolism</keyword>
<protein>
    <submittedName>
        <fullName evidence="5">Uncharacterized protein</fullName>
    </submittedName>
</protein>
<comment type="caution">
    <text evidence="5">The sequence shown here is derived from an EMBL/GenBank/DDBJ whole genome shotgun (WGS) entry which is preliminary data.</text>
</comment>